<dbReference type="InterPro" id="IPR013934">
    <property type="entry name" value="Utp13_C"/>
</dbReference>
<dbReference type="GO" id="GO:0000472">
    <property type="term" value="P:endonucleolytic cleavage to generate mature 5'-end of SSU-rRNA from (SSU-rRNA, 5.8S rRNA, LSU-rRNA)"/>
    <property type="evidence" value="ECO:0007669"/>
    <property type="project" value="TreeGrafter"/>
</dbReference>
<comment type="caution">
    <text evidence="8">The sequence shown here is derived from an EMBL/GenBank/DDBJ whole genome shotgun (WGS) entry which is preliminary data.</text>
</comment>
<dbReference type="InterPro" id="IPR019775">
    <property type="entry name" value="WD40_repeat_CS"/>
</dbReference>
<dbReference type="SMART" id="SM00320">
    <property type="entry name" value="WD40"/>
    <property type="match status" value="11"/>
</dbReference>
<dbReference type="GO" id="GO:0032040">
    <property type="term" value="C:small-subunit processome"/>
    <property type="evidence" value="ECO:0007669"/>
    <property type="project" value="InterPro"/>
</dbReference>
<keyword evidence="3" id="KW-0677">Repeat</keyword>
<feature type="compositionally biased region" description="Basic residues" evidence="6">
    <location>
        <begin position="848"/>
        <end position="860"/>
    </location>
</feature>
<feature type="repeat" description="WD" evidence="5">
    <location>
        <begin position="457"/>
        <end position="498"/>
    </location>
</feature>
<feature type="repeat" description="WD" evidence="5">
    <location>
        <begin position="502"/>
        <end position="543"/>
    </location>
</feature>
<evidence type="ECO:0000313" key="8">
    <source>
        <dbReference type="EMBL" id="KAJ0395737.1"/>
    </source>
</evidence>
<evidence type="ECO:0000259" key="7">
    <source>
        <dbReference type="Pfam" id="PF08625"/>
    </source>
</evidence>
<dbReference type="PANTHER" id="PTHR19854:SF15">
    <property type="entry name" value="TRANSDUCIN BETA-LIKE PROTEIN 3"/>
    <property type="match status" value="1"/>
</dbReference>
<evidence type="ECO:0000256" key="3">
    <source>
        <dbReference type="ARBA" id="ARBA00022737"/>
    </source>
</evidence>
<evidence type="ECO:0000313" key="9">
    <source>
        <dbReference type="Proteomes" id="UP001209570"/>
    </source>
</evidence>
<dbReference type="GO" id="GO:0030686">
    <property type="term" value="C:90S preribosome"/>
    <property type="evidence" value="ECO:0007669"/>
    <property type="project" value="TreeGrafter"/>
</dbReference>
<organism evidence="8 9">
    <name type="scientific">Pythium insidiosum</name>
    <name type="common">Pythiosis disease agent</name>
    <dbReference type="NCBI Taxonomy" id="114742"/>
    <lineage>
        <taxon>Eukaryota</taxon>
        <taxon>Sar</taxon>
        <taxon>Stramenopiles</taxon>
        <taxon>Oomycota</taxon>
        <taxon>Peronosporomycetes</taxon>
        <taxon>Pythiales</taxon>
        <taxon>Pythiaceae</taxon>
        <taxon>Pythium</taxon>
    </lineage>
</organism>
<feature type="compositionally biased region" description="Acidic residues" evidence="6">
    <location>
        <begin position="802"/>
        <end position="811"/>
    </location>
</feature>
<proteinExistence type="predicted"/>
<comment type="subcellular location">
    <subcellularLocation>
        <location evidence="1">Nucleus</location>
        <location evidence="1">Nucleolus</location>
    </subcellularLocation>
</comment>
<dbReference type="GO" id="GO:0000480">
    <property type="term" value="P:endonucleolytic cleavage in 5'-ETS of tricistronic rRNA transcript (SSU-rRNA, 5.8S rRNA, LSU-rRNA)"/>
    <property type="evidence" value="ECO:0007669"/>
    <property type="project" value="TreeGrafter"/>
</dbReference>
<dbReference type="Gene3D" id="2.130.10.10">
    <property type="entry name" value="YVTN repeat-like/Quinoprotein amine dehydrogenase"/>
    <property type="match status" value="4"/>
</dbReference>
<gene>
    <name evidence="8" type="ORF">P43SY_004268</name>
</gene>
<evidence type="ECO:0000256" key="1">
    <source>
        <dbReference type="ARBA" id="ARBA00004604"/>
    </source>
</evidence>
<keyword evidence="4" id="KW-0539">Nucleus</keyword>
<dbReference type="InterPro" id="IPR001680">
    <property type="entry name" value="WD40_rpt"/>
</dbReference>
<name>A0AAD5LWN8_PYTIN</name>
<dbReference type="EMBL" id="JAKCXM010000327">
    <property type="protein sequence ID" value="KAJ0395737.1"/>
    <property type="molecule type" value="Genomic_DNA"/>
</dbReference>
<dbReference type="PRINTS" id="PR00320">
    <property type="entry name" value="GPROTEINBRPT"/>
</dbReference>
<dbReference type="InterPro" id="IPR036322">
    <property type="entry name" value="WD40_repeat_dom_sf"/>
</dbReference>
<evidence type="ECO:0000256" key="2">
    <source>
        <dbReference type="ARBA" id="ARBA00022574"/>
    </source>
</evidence>
<feature type="repeat" description="WD" evidence="5">
    <location>
        <begin position="586"/>
        <end position="617"/>
    </location>
</feature>
<keyword evidence="2 5" id="KW-0853">WD repeat</keyword>
<feature type="domain" description="U3 small nucleolar RNA-associated protein 13 C-terminal" evidence="7">
    <location>
        <begin position="639"/>
        <end position="794"/>
    </location>
</feature>
<sequence>MLQDDVAIVDAVTGELQRTLQQDVEDEEQKESFVVFAVRPGHNQLVTAGRNLLLRLWDLETFTCLRTIKAHQTPVLSLDFDPSGTLLATGGSDRAVKVFDVDKGFCTHNFRRHSGIVTLVKFHPDPKRLLLVSASDDATVRLWDLYAQAEVACIQDHMSPATSVAFSTDGYTLLSAGRDRVVNVWDLRDHVLRQTVVVHEAIEGLQVVPSSFACAAPHASADGKDIFFVTAGEQGALKLWRLHGKSCQTVATREAESADSAQFAALLLNGPRKELVAVSSDHNLLVFNEELVRTTQIIGYNDDILNLKYIPQADGSPSSQLAVATNSEQIRLLHRETLSCELLSGHTDIVMALAVSPDGRWLVSASKDRTARVWDVATRQCVATCPGHTEALGAIAISQKIAHFSMGAAFFVTGSADKTLKMWSLKPLAPAYAQTQGKKAKAPVALQAKSIATLSAVKAHDKDVNALAVSPNDRLVASASQDKLIKVWSTNDSKSLTLVGTCRGHKRGVWAVEFSPVDQCLASASGDKTVKLWSAKDFSCLKTFEGHTASVLGVQFVCAGMQLMSAGADGLVKLWTIKSNECEATLDHHMDKIWALSVAKDGSEMATGGADSTIHLWRDFTQDEERDAQRERDDKLLKEQELFNCLRNDKLLDAVQLAFELGHPNRLLQILHDLLNGPRHQDYPTLPDAPREKPDFERFEPEQIFSRVVASLSAEQLKTLLGWLVDWNTNAKHTAITQTLLSTILREVPPATLKQVEGMAKTLDALIAYSERHFARIDRMLQKSYIVDFSVVSMKNLLPLGAEDDDGADADADGHVGGKRSRDDPQSSDSSSSDEDDASSDSRTQQQQRKRTRPSKKVAA</sequence>
<dbReference type="PROSITE" id="PS00678">
    <property type="entry name" value="WD_REPEATS_1"/>
    <property type="match status" value="3"/>
</dbReference>
<dbReference type="AlphaFoldDB" id="A0AAD5LWN8"/>
<feature type="repeat" description="WD" evidence="5">
    <location>
        <begin position="343"/>
        <end position="384"/>
    </location>
</feature>
<feature type="compositionally biased region" description="Basic and acidic residues" evidence="6">
    <location>
        <begin position="812"/>
        <end position="825"/>
    </location>
</feature>
<dbReference type="Pfam" id="PF08625">
    <property type="entry name" value="Utp13"/>
    <property type="match status" value="1"/>
</dbReference>
<feature type="repeat" description="WD" evidence="5">
    <location>
        <begin position="154"/>
        <end position="195"/>
    </location>
</feature>
<dbReference type="InterPro" id="IPR015943">
    <property type="entry name" value="WD40/YVTN_repeat-like_dom_sf"/>
</dbReference>
<dbReference type="InterPro" id="IPR020472">
    <property type="entry name" value="WD40_PAC1"/>
</dbReference>
<evidence type="ECO:0000256" key="5">
    <source>
        <dbReference type="PROSITE-ProRule" id="PRU00221"/>
    </source>
</evidence>
<feature type="repeat" description="WD" evidence="5">
    <location>
        <begin position="110"/>
        <end position="145"/>
    </location>
</feature>
<dbReference type="PROSITE" id="PS50082">
    <property type="entry name" value="WD_REPEATS_2"/>
    <property type="match status" value="8"/>
</dbReference>
<dbReference type="SUPFAM" id="SSF50978">
    <property type="entry name" value="WD40 repeat-like"/>
    <property type="match status" value="2"/>
</dbReference>
<evidence type="ECO:0000256" key="6">
    <source>
        <dbReference type="SAM" id="MobiDB-lite"/>
    </source>
</evidence>
<dbReference type="PROSITE" id="PS50294">
    <property type="entry name" value="WD_REPEATS_REGION"/>
    <property type="match status" value="8"/>
</dbReference>
<feature type="region of interest" description="Disordered" evidence="6">
    <location>
        <begin position="802"/>
        <end position="860"/>
    </location>
</feature>
<feature type="repeat" description="WD" evidence="5">
    <location>
        <begin position="68"/>
        <end position="109"/>
    </location>
</feature>
<dbReference type="Pfam" id="PF00400">
    <property type="entry name" value="WD40"/>
    <property type="match status" value="9"/>
</dbReference>
<protein>
    <recommendedName>
        <fullName evidence="7">U3 small nucleolar RNA-associated protein 13 C-terminal domain-containing protein</fullName>
    </recommendedName>
</protein>
<dbReference type="Proteomes" id="UP001209570">
    <property type="component" value="Unassembled WGS sequence"/>
</dbReference>
<dbReference type="PANTHER" id="PTHR19854">
    <property type="entry name" value="TRANSDUCIN BETA-LIKE 3"/>
    <property type="match status" value="1"/>
</dbReference>
<accession>A0AAD5LWN8</accession>
<reference evidence="8" key="1">
    <citation type="submission" date="2021-12" db="EMBL/GenBank/DDBJ databases">
        <title>Prjna785345.</title>
        <authorList>
            <person name="Rujirawat T."/>
            <person name="Krajaejun T."/>
        </authorList>
    </citation>
    <scope>NUCLEOTIDE SEQUENCE</scope>
    <source>
        <strain evidence="8">Pi057C3</strain>
    </source>
</reference>
<evidence type="ECO:0000256" key="4">
    <source>
        <dbReference type="ARBA" id="ARBA00023242"/>
    </source>
</evidence>
<keyword evidence="9" id="KW-1185">Reference proteome</keyword>
<dbReference type="CDD" id="cd00200">
    <property type="entry name" value="WD40"/>
    <property type="match status" value="2"/>
</dbReference>
<feature type="repeat" description="WD" evidence="5">
    <location>
        <begin position="544"/>
        <end position="585"/>
    </location>
</feature>
<dbReference type="GO" id="GO:0034511">
    <property type="term" value="F:U3 snoRNA binding"/>
    <property type="evidence" value="ECO:0007669"/>
    <property type="project" value="TreeGrafter"/>
</dbReference>